<evidence type="ECO:0000313" key="5">
    <source>
        <dbReference type="Proteomes" id="UP000469215"/>
    </source>
</evidence>
<comment type="caution">
    <text evidence="4">The sequence shown here is derived from an EMBL/GenBank/DDBJ whole genome shotgun (WGS) entry which is preliminary data.</text>
</comment>
<organism evidence="4 5">
    <name type="scientific">Brevibacterium rongguiense</name>
    <dbReference type="NCBI Taxonomy" id="2695267"/>
    <lineage>
        <taxon>Bacteria</taxon>
        <taxon>Bacillati</taxon>
        <taxon>Actinomycetota</taxon>
        <taxon>Actinomycetes</taxon>
        <taxon>Micrococcales</taxon>
        <taxon>Brevibacteriaceae</taxon>
        <taxon>Brevibacterium</taxon>
    </lineage>
</organism>
<evidence type="ECO:0000313" key="4">
    <source>
        <dbReference type="EMBL" id="MYM20654.1"/>
    </source>
</evidence>
<protein>
    <recommendedName>
        <fullName evidence="3">Fumarate lyase N-terminal domain-containing protein</fullName>
    </recommendedName>
</protein>
<keyword evidence="5" id="KW-1185">Reference proteome</keyword>
<feature type="domain" description="Fumarate lyase N-terminal" evidence="3">
    <location>
        <begin position="62"/>
        <end position="265"/>
    </location>
</feature>
<dbReference type="InterPro" id="IPR024083">
    <property type="entry name" value="Fumarase/histidase_N"/>
</dbReference>
<evidence type="ECO:0000256" key="1">
    <source>
        <dbReference type="ARBA" id="ARBA00023239"/>
    </source>
</evidence>
<sequence length="400" mass="39441">HPFAGGGQPRDDGVPAAAAEALAAALGSADDYAAAELAAAAAAGGNPVIPWLAAARERVAGLDRSTALHAGLTSQDVMDSALMLLAQDALEAVAARAADAVGALAALAARERGTLCLARTLTQPALPTTAGLRIAQWAAGLDAARQRIAALLPLPVQAGGAAGTQAGYGLVAQPAEALAAALAAELGLADPGAPWQTNRQPVLDLAVACAGIAAAGQRIAGDVLIGARPEVGELAESGGGESSAMPQKSNPTVSVLLHRTGIQAPGALATIASAVGASIDDRADGAWHAEWPALRALLLDALTASRLLAELAAGLRVDAARMGANLEAAGPGVVGERLVHALRGRATRAQIQAALAAPNPQSALAALAGGADLAALLDPAGYTGRAEALTDRILHTLAPS</sequence>
<dbReference type="Pfam" id="PF00206">
    <property type="entry name" value="Lyase_1"/>
    <property type="match status" value="1"/>
</dbReference>
<dbReference type="PRINTS" id="PR00149">
    <property type="entry name" value="FUMRATELYASE"/>
</dbReference>
<dbReference type="SUPFAM" id="SSF48557">
    <property type="entry name" value="L-aspartase-like"/>
    <property type="match status" value="1"/>
</dbReference>
<dbReference type="Gene3D" id="1.10.275.10">
    <property type="entry name" value="Fumarase/aspartase (N-terminal domain)"/>
    <property type="match status" value="1"/>
</dbReference>
<name>A0A6N9HAY3_9MICO</name>
<feature type="non-terminal residue" evidence="4">
    <location>
        <position position="1"/>
    </location>
</feature>
<dbReference type="InterPro" id="IPR000362">
    <property type="entry name" value="Fumarate_lyase_fam"/>
</dbReference>
<dbReference type="RefSeq" id="WP_160954068.1">
    <property type="nucleotide sequence ID" value="NZ_WWEQ01000065.1"/>
</dbReference>
<dbReference type="Gene3D" id="1.20.200.10">
    <property type="entry name" value="Fumarase/aspartase (Central domain)"/>
    <property type="match status" value="1"/>
</dbReference>
<dbReference type="GO" id="GO:0016829">
    <property type="term" value="F:lyase activity"/>
    <property type="evidence" value="ECO:0007669"/>
    <property type="project" value="UniProtKB-KW"/>
</dbReference>
<dbReference type="PANTHER" id="PTHR43172">
    <property type="entry name" value="ADENYLOSUCCINATE LYASE"/>
    <property type="match status" value="1"/>
</dbReference>
<accession>A0A6N9HAY3</accession>
<evidence type="ECO:0000256" key="2">
    <source>
        <dbReference type="ARBA" id="ARBA00034772"/>
    </source>
</evidence>
<dbReference type="Proteomes" id="UP000469215">
    <property type="component" value="Unassembled WGS sequence"/>
</dbReference>
<dbReference type="InterPro" id="IPR008948">
    <property type="entry name" value="L-Aspartase-like"/>
</dbReference>
<dbReference type="AlphaFoldDB" id="A0A6N9HAY3"/>
<dbReference type="EMBL" id="WWEQ01000065">
    <property type="protein sequence ID" value="MYM20654.1"/>
    <property type="molecule type" value="Genomic_DNA"/>
</dbReference>
<gene>
    <name evidence="4" type="ORF">GSY69_11960</name>
</gene>
<dbReference type="InterPro" id="IPR022761">
    <property type="entry name" value="Fumarate_lyase_N"/>
</dbReference>
<evidence type="ECO:0000259" key="3">
    <source>
        <dbReference type="Pfam" id="PF00206"/>
    </source>
</evidence>
<dbReference type="PANTHER" id="PTHR43172:SF2">
    <property type="entry name" value="ADENYLOSUCCINATE LYASE C-TERMINAL DOMAIN-CONTAINING PROTEIN"/>
    <property type="match status" value="1"/>
</dbReference>
<reference evidence="4 5" key="1">
    <citation type="submission" date="2020-01" db="EMBL/GenBank/DDBJ databases">
        <authorList>
            <person name="Deng T."/>
        </authorList>
    </citation>
    <scope>NUCLEOTIDE SEQUENCE [LARGE SCALE GENOMIC DNA]</scope>
    <source>
        <strain evidence="4 5">5221</strain>
    </source>
</reference>
<keyword evidence="1" id="KW-0456">Lyase</keyword>
<proteinExistence type="inferred from homology"/>
<comment type="similarity">
    <text evidence="2">Belongs to the class-II fumarase/aspartase family.</text>
</comment>